<keyword evidence="5" id="KW-0408">Iron</keyword>
<organism evidence="9 10">
    <name type="scientific">Parvibacter caecicola</name>
    <dbReference type="NCBI Taxonomy" id="747645"/>
    <lineage>
        <taxon>Bacteria</taxon>
        <taxon>Bacillati</taxon>
        <taxon>Actinomycetota</taxon>
        <taxon>Coriobacteriia</taxon>
        <taxon>Coriobacteriales</taxon>
        <taxon>Coriobacteriaceae</taxon>
        <taxon>Parvibacter</taxon>
    </lineage>
</organism>
<comment type="caution">
    <text evidence="9">The sequence shown here is derived from an EMBL/GenBank/DDBJ whole genome shotgun (WGS) entry which is preliminary data.</text>
</comment>
<dbReference type="RefSeq" id="WP_136845124.1">
    <property type="nucleotide sequence ID" value="NZ_SSTM01000001.1"/>
</dbReference>
<keyword evidence="7" id="KW-0472">Membrane</keyword>
<dbReference type="InterPro" id="IPR017896">
    <property type="entry name" value="4Fe4S_Fe-S-bd"/>
</dbReference>
<evidence type="ECO:0000256" key="6">
    <source>
        <dbReference type="ARBA" id="ARBA00023014"/>
    </source>
</evidence>
<proteinExistence type="predicted"/>
<evidence type="ECO:0000313" key="9">
    <source>
        <dbReference type="EMBL" id="TJW12135.1"/>
    </source>
</evidence>
<keyword evidence="2" id="KW-0004">4Fe-4S</keyword>
<keyword evidence="4" id="KW-0249">Electron transport</keyword>
<reference evidence="9 10" key="1">
    <citation type="submission" date="2019-04" db="EMBL/GenBank/DDBJ databases">
        <title>Microbes associate with the intestines of laboratory mice.</title>
        <authorList>
            <person name="Navarre W."/>
            <person name="Wong E."/>
            <person name="Huang K.C."/>
            <person name="Tropini C."/>
            <person name="Ng K."/>
            <person name="Yu B."/>
        </authorList>
    </citation>
    <scope>NUCLEOTIDE SEQUENCE [LARGE SCALE GENOMIC DNA]</scope>
    <source>
        <strain evidence="9 10">NM48_B13</strain>
    </source>
</reference>
<sequence length="301" mass="32429">MANAEKEPRKKMRTSTLRALTAASVFVVVGIGLAFATGTRTLSAIGWNSVAAICPLGALESMLGAKTIAVRALIALVGFVIIALLVGKAFCSWVCPVPHLQNIFKSRKDKQNEAQARSKAADRSLKRWERGESVIHEPIDSRHAVLGGALLSTAIFGFPVFCLVCPVGLIFATFILFWRLVQFNEPTIGLIVFPAILITELLVFKRWCGAICPLGALMSLVSKANKTLRPQVDIETCLHSKGSSCKACISACPERIDPINNLGDRSLNECIRCKSCSDVCPVGAITFPLFAKNGGKEGTKE</sequence>
<evidence type="ECO:0000256" key="4">
    <source>
        <dbReference type="ARBA" id="ARBA00022982"/>
    </source>
</evidence>
<keyword evidence="7" id="KW-0812">Transmembrane</keyword>
<keyword evidence="1" id="KW-0813">Transport</keyword>
<dbReference type="Proteomes" id="UP000309454">
    <property type="component" value="Unassembled WGS sequence"/>
</dbReference>
<evidence type="ECO:0000256" key="3">
    <source>
        <dbReference type="ARBA" id="ARBA00022723"/>
    </source>
</evidence>
<feature type="transmembrane region" description="Helical" evidence="7">
    <location>
        <begin position="187"/>
        <end position="204"/>
    </location>
</feature>
<dbReference type="GO" id="GO:0051539">
    <property type="term" value="F:4 iron, 4 sulfur cluster binding"/>
    <property type="evidence" value="ECO:0007669"/>
    <property type="project" value="UniProtKB-KW"/>
</dbReference>
<dbReference type="GO" id="GO:0005886">
    <property type="term" value="C:plasma membrane"/>
    <property type="evidence" value="ECO:0007669"/>
    <property type="project" value="TreeGrafter"/>
</dbReference>
<dbReference type="PANTHER" id="PTHR30176">
    <property type="entry name" value="FERREDOXIN-TYPE PROTEIN NAPH"/>
    <property type="match status" value="1"/>
</dbReference>
<dbReference type="SUPFAM" id="SSF54862">
    <property type="entry name" value="4Fe-4S ferredoxins"/>
    <property type="match status" value="1"/>
</dbReference>
<feature type="transmembrane region" description="Helical" evidence="7">
    <location>
        <begin position="68"/>
        <end position="86"/>
    </location>
</feature>
<dbReference type="PANTHER" id="PTHR30176:SF3">
    <property type="entry name" value="FERREDOXIN-TYPE PROTEIN NAPH"/>
    <property type="match status" value="1"/>
</dbReference>
<keyword evidence="10" id="KW-1185">Reference proteome</keyword>
<keyword evidence="7" id="KW-1133">Transmembrane helix</keyword>
<keyword evidence="6" id="KW-0411">Iron-sulfur</keyword>
<dbReference type="GO" id="GO:0046872">
    <property type="term" value="F:metal ion binding"/>
    <property type="evidence" value="ECO:0007669"/>
    <property type="project" value="UniProtKB-KW"/>
</dbReference>
<dbReference type="InterPro" id="IPR017900">
    <property type="entry name" value="4Fe4S_Fe_S_CS"/>
</dbReference>
<name>A0A4T9T9C9_9ACTN</name>
<evidence type="ECO:0000256" key="2">
    <source>
        <dbReference type="ARBA" id="ARBA00022485"/>
    </source>
</evidence>
<accession>A0A4T9T9C9</accession>
<dbReference type="Pfam" id="PF12801">
    <property type="entry name" value="Fer4_5"/>
    <property type="match status" value="2"/>
</dbReference>
<dbReference type="PROSITE" id="PS51379">
    <property type="entry name" value="4FE4S_FER_2"/>
    <property type="match status" value="1"/>
</dbReference>
<evidence type="ECO:0000313" key="10">
    <source>
        <dbReference type="Proteomes" id="UP000309454"/>
    </source>
</evidence>
<dbReference type="InterPro" id="IPR051684">
    <property type="entry name" value="Electron_Trans/Redox"/>
</dbReference>
<feature type="domain" description="4Fe-4S ferredoxin-type" evidence="8">
    <location>
        <begin position="261"/>
        <end position="290"/>
    </location>
</feature>
<evidence type="ECO:0000256" key="1">
    <source>
        <dbReference type="ARBA" id="ARBA00022448"/>
    </source>
</evidence>
<dbReference type="EMBL" id="SSTM01000001">
    <property type="protein sequence ID" value="TJW12135.1"/>
    <property type="molecule type" value="Genomic_DNA"/>
</dbReference>
<evidence type="ECO:0000256" key="7">
    <source>
        <dbReference type="SAM" id="Phobius"/>
    </source>
</evidence>
<gene>
    <name evidence="9" type="ORF">E5982_00550</name>
</gene>
<dbReference type="Gene3D" id="3.30.70.20">
    <property type="match status" value="1"/>
</dbReference>
<dbReference type="OrthoDB" id="3174284at2"/>
<protein>
    <submittedName>
        <fullName evidence="9">4Fe-4S binding protein</fullName>
    </submittedName>
</protein>
<evidence type="ECO:0000256" key="5">
    <source>
        <dbReference type="ARBA" id="ARBA00023004"/>
    </source>
</evidence>
<feature type="transmembrane region" description="Helical" evidence="7">
    <location>
        <begin position="149"/>
        <end position="181"/>
    </location>
</feature>
<keyword evidence="3" id="KW-0479">Metal-binding</keyword>
<dbReference type="PROSITE" id="PS00198">
    <property type="entry name" value="4FE4S_FER_1"/>
    <property type="match status" value="1"/>
</dbReference>
<dbReference type="Pfam" id="PF00037">
    <property type="entry name" value="Fer4"/>
    <property type="match status" value="1"/>
</dbReference>
<evidence type="ECO:0000259" key="8">
    <source>
        <dbReference type="PROSITE" id="PS51379"/>
    </source>
</evidence>
<dbReference type="AlphaFoldDB" id="A0A4T9T9C9"/>